<protein>
    <submittedName>
        <fullName evidence="5">Chromosome segregation ATPase</fullName>
    </submittedName>
</protein>
<evidence type="ECO:0000256" key="1">
    <source>
        <dbReference type="ARBA" id="ARBA00006976"/>
    </source>
</evidence>
<dbReference type="Proteomes" id="UP000320085">
    <property type="component" value="Unassembled WGS sequence"/>
</dbReference>
<dbReference type="InterPro" id="IPR027417">
    <property type="entry name" value="P-loop_NTPase"/>
</dbReference>
<evidence type="ECO:0000256" key="3">
    <source>
        <dbReference type="SAM" id="MobiDB-lite"/>
    </source>
</evidence>
<evidence type="ECO:0000259" key="4">
    <source>
        <dbReference type="Pfam" id="PF13614"/>
    </source>
</evidence>
<dbReference type="InterPro" id="IPR050678">
    <property type="entry name" value="DNA_Partitioning_ATPase"/>
</dbReference>
<comment type="similarity">
    <text evidence="1">Belongs to the ParA family.</text>
</comment>
<gene>
    <name evidence="5" type="ORF">FHX52_3682</name>
</gene>
<evidence type="ECO:0000256" key="2">
    <source>
        <dbReference type="ARBA" id="ARBA00059092"/>
    </source>
</evidence>
<feature type="domain" description="AAA" evidence="4">
    <location>
        <begin position="159"/>
        <end position="337"/>
    </location>
</feature>
<feature type="region of interest" description="Disordered" evidence="3">
    <location>
        <begin position="1"/>
        <end position="21"/>
    </location>
</feature>
<dbReference type="Pfam" id="PF13614">
    <property type="entry name" value="AAA_31"/>
    <property type="match status" value="1"/>
</dbReference>
<name>A0A543PK77_9MICO</name>
<feature type="region of interest" description="Disordered" evidence="3">
    <location>
        <begin position="33"/>
        <end position="61"/>
    </location>
</feature>
<dbReference type="PANTHER" id="PTHR13696">
    <property type="entry name" value="P-LOOP CONTAINING NUCLEOSIDE TRIPHOSPHATE HYDROLASE"/>
    <property type="match status" value="1"/>
</dbReference>
<dbReference type="CDD" id="cd02042">
    <property type="entry name" value="ParAB_family"/>
    <property type="match status" value="1"/>
</dbReference>
<reference evidence="5 6" key="1">
    <citation type="submission" date="2019-06" db="EMBL/GenBank/DDBJ databases">
        <title>Sequencing the genomes of 1000 actinobacteria strains.</title>
        <authorList>
            <person name="Klenk H.-P."/>
        </authorList>
    </citation>
    <scope>NUCLEOTIDE SEQUENCE [LARGE SCALE GENOMIC DNA]</scope>
    <source>
        <strain evidence="5 6">DSM 21776</strain>
    </source>
</reference>
<feature type="compositionally biased region" description="Low complexity" evidence="3">
    <location>
        <begin position="42"/>
        <end position="53"/>
    </location>
</feature>
<comment type="function">
    <text evidence="2">May play a role in septum formation.</text>
</comment>
<proteinExistence type="inferred from homology"/>
<dbReference type="InterPro" id="IPR025669">
    <property type="entry name" value="AAA_dom"/>
</dbReference>
<sequence>MTLSTSLGWPSEPEPTPEHRRLGWLARMLKVSRETDDEAGGADDVAAPEGAVETASPAQVQQRVDRHLPVDNAVDNLTGEPVFEHETTDLGAGDNTVDEVTQAVPAPRVEGPSAGDRDALAAAIPDAGDDTPLARDLADNARRRIQLTGRPFPKPAVPRVLTVANQKGGVGKTTTTVNVAAAMAQAGLQVLVIDLDPQGNASTALGIDHHAEVPSIYDVLVDGAPLLEVVQPCTTVPGLFCAPATIDLAGAEIELVSLVARESRLQRAIAAAATTGHAYDYILIDCPPSLGLLTVNAMVAASEVFIPIQCEYYALEGLSQLLKNIELVRAHLNPPLHVSTILLTMYDGRTRLSAQVAEEVREHFPEEVLRTTVPRSVRVSEAPSFGETVMTYDPASSGALAYLEAAGEIADRGASGPQ</sequence>
<evidence type="ECO:0000313" key="5">
    <source>
        <dbReference type="EMBL" id="TQN44469.1"/>
    </source>
</evidence>
<organism evidence="5 6">
    <name type="scientific">Humibacillus xanthopallidus</name>
    <dbReference type="NCBI Taxonomy" id="412689"/>
    <lineage>
        <taxon>Bacteria</taxon>
        <taxon>Bacillati</taxon>
        <taxon>Actinomycetota</taxon>
        <taxon>Actinomycetes</taxon>
        <taxon>Micrococcales</taxon>
        <taxon>Intrasporangiaceae</taxon>
        <taxon>Humibacillus</taxon>
    </lineage>
</organism>
<dbReference type="EMBL" id="VFQF01000003">
    <property type="protein sequence ID" value="TQN44469.1"/>
    <property type="molecule type" value="Genomic_DNA"/>
</dbReference>
<dbReference type="SUPFAM" id="SSF52540">
    <property type="entry name" value="P-loop containing nucleoside triphosphate hydrolases"/>
    <property type="match status" value="1"/>
</dbReference>
<dbReference type="Gene3D" id="3.40.50.300">
    <property type="entry name" value="P-loop containing nucleotide triphosphate hydrolases"/>
    <property type="match status" value="1"/>
</dbReference>
<dbReference type="AlphaFoldDB" id="A0A543PK77"/>
<dbReference type="FunFam" id="3.40.50.300:FF:000285">
    <property type="entry name" value="Sporulation initiation inhibitor Soj"/>
    <property type="match status" value="1"/>
</dbReference>
<accession>A0A543PK77</accession>
<dbReference type="PANTHER" id="PTHR13696:SF52">
    <property type="entry name" value="PARA FAMILY PROTEIN CT_582"/>
    <property type="match status" value="1"/>
</dbReference>
<comment type="caution">
    <text evidence="5">The sequence shown here is derived from an EMBL/GenBank/DDBJ whole genome shotgun (WGS) entry which is preliminary data.</text>
</comment>
<evidence type="ECO:0000313" key="6">
    <source>
        <dbReference type="Proteomes" id="UP000320085"/>
    </source>
</evidence>